<dbReference type="GO" id="GO:0003723">
    <property type="term" value="F:RNA binding"/>
    <property type="evidence" value="ECO:0007669"/>
    <property type="project" value="InterPro"/>
</dbReference>
<comment type="caution">
    <text evidence="4">The sequence shown here is derived from an EMBL/GenBank/DDBJ whole genome shotgun (WGS) entry which is preliminary data.</text>
</comment>
<evidence type="ECO:0000259" key="3">
    <source>
        <dbReference type="PROSITE" id="PS50881"/>
    </source>
</evidence>
<keyword evidence="2" id="KW-0687">Ribonucleoprotein</keyword>
<dbReference type="GO" id="GO:0006412">
    <property type="term" value="P:translation"/>
    <property type="evidence" value="ECO:0007669"/>
    <property type="project" value="InterPro"/>
</dbReference>
<protein>
    <recommendedName>
        <fullName evidence="1">40S ribosomal protein S2</fullName>
    </recommendedName>
</protein>
<feature type="non-terminal residue" evidence="4">
    <location>
        <position position="104"/>
    </location>
</feature>
<keyword evidence="2" id="KW-0689">Ribosomal protein</keyword>
<dbReference type="SUPFAM" id="SSF54768">
    <property type="entry name" value="dsRNA-binding domain-like"/>
    <property type="match status" value="1"/>
</dbReference>
<organism evidence="4 5">
    <name type="scientific">Pristionchus mayeri</name>
    <dbReference type="NCBI Taxonomy" id="1317129"/>
    <lineage>
        <taxon>Eukaryota</taxon>
        <taxon>Metazoa</taxon>
        <taxon>Ecdysozoa</taxon>
        <taxon>Nematoda</taxon>
        <taxon>Chromadorea</taxon>
        <taxon>Rhabditida</taxon>
        <taxon>Rhabditina</taxon>
        <taxon>Diplogasteromorpha</taxon>
        <taxon>Diplogasteroidea</taxon>
        <taxon>Neodiplogasteridae</taxon>
        <taxon>Pristionchus</taxon>
    </lineage>
</organism>
<keyword evidence="5" id="KW-1185">Reference proteome</keyword>
<sequence>GLRGGKERDKEWMPVAKLGRLVKDIKITTLEEIYPQWLALQEFEIIDYLCSNLKDEDLKNILVQKQTRARQRIRVKTFVAIGDYNGHLGLGVKCSKEVATAICG</sequence>
<evidence type="ECO:0000256" key="1">
    <source>
        <dbReference type="ARBA" id="ARBA00035407"/>
    </source>
</evidence>
<dbReference type="Proteomes" id="UP001328107">
    <property type="component" value="Unassembled WGS sequence"/>
</dbReference>
<dbReference type="Gene3D" id="3.30.160.20">
    <property type="match status" value="1"/>
</dbReference>
<dbReference type="GO" id="GO:0022627">
    <property type="term" value="C:cytosolic small ribosomal subunit"/>
    <property type="evidence" value="ECO:0007669"/>
    <property type="project" value="TreeGrafter"/>
</dbReference>
<dbReference type="EMBL" id="BTRK01000003">
    <property type="protein sequence ID" value="GMR43811.1"/>
    <property type="molecule type" value="Genomic_DNA"/>
</dbReference>
<proteinExistence type="predicted"/>
<dbReference type="Pfam" id="PF00333">
    <property type="entry name" value="Ribosomal_S5"/>
    <property type="match status" value="1"/>
</dbReference>
<dbReference type="GO" id="GO:0003735">
    <property type="term" value="F:structural constituent of ribosome"/>
    <property type="evidence" value="ECO:0007669"/>
    <property type="project" value="UniProtKB-UniRule"/>
</dbReference>
<dbReference type="AlphaFoldDB" id="A0AAN4ZRM6"/>
<accession>A0AAN4ZRM6</accession>
<feature type="non-terminal residue" evidence="4">
    <location>
        <position position="1"/>
    </location>
</feature>
<dbReference type="InterPro" id="IPR013810">
    <property type="entry name" value="Ribosomal_uS5_N"/>
</dbReference>
<dbReference type="PANTHER" id="PTHR13718:SF4">
    <property type="entry name" value="40S RIBOSOMAL PROTEIN S2"/>
    <property type="match status" value="1"/>
</dbReference>
<evidence type="ECO:0000256" key="2">
    <source>
        <dbReference type="PROSITE-ProRule" id="PRU00268"/>
    </source>
</evidence>
<name>A0AAN4ZRM6_9BILA</name>
<evidence type="ECO:0000313" key="5">
    <source>
        <dbReference type="Proteomes" id="UP001328107"/>
    </source>
</evidence>
<evidence type="ECO:0000313" key="4">
    <source>
        <dbReference type="EMBL" id="GMR43811.1"/>
    </source>
</evidence>
<dbReference type="PANTHER" id="PTHR13718">
    <property type="entry name" value="RIBOSOMAL S SUBUNIT"/>
    <property type="match status" value="1"/>
</dbReference>
<dbReference type="FunFam" id="3.30.160.20:FF:000133">
    <property type="entry name" value="40S ribosomal protein S2"/>
    <property type="match status" value="1"/>
</dbReference>
<dbReference type="PROSITE" id="PS50881">
    <property type="entry name" value="S5_DSRBD"/>
    <property type="match status" value="1"/>
</dbReference>
<dbReference type="InterPro" id="IPR000851">
    <property type="entry name" value="Ribosomal_uS5"/>
</dbReference>
<feature type="domain" description="S5 DRBM" evidence="3">
    <location>
        <begin position="53"/>
        <end position="104"/>
    </location>
</feature>
<reference evidence="5" key="1">
    <citation type="submission" date="2022-10" db="EMBL/GenBank/DDBJ databases">
        <title>Genome assembly of Pristionchus species.</title>
        <authorList>
            <person name="Yoshida K."/>
            <person name="Sommer R.J."/>
        </authorList>
    </citation>
    <scope>NUCLEOTIDE SEQUENCE [LARGE SCALE GENOMIC DNA]</scope>
    <source>
        <strain evidence="5">RS5460</strain>
    </source>
</reference>
<gene>
    <name evidence="4" type="ORF">PMAYCL1PPCAC_14006</name>
</gene>